<dbReference type="InterPro" id="IPR005636">
    <property type="entry name" value="DTW"/>
</dbReference>
<dbReference type="PATRIC" id="fig|1268236.3.peg.3600"/>
<dbReference type="InterPro" id="IPR039262">
    <property type="entry name" value="DTWD2/TAPT"/>
</dbReference>
<sequence>MPHKGSLATILPLFVLFCAESPFMKPVPDHAVNRLRTWRKSISTRPFLARGGSVPRCEACQLRRDWCACDWRPELKAEVGFCLLMYDSEPMKPSNTGRLIADVLPGKTWAFLWSRTEPHPELLALLRDPEWQPYVVFPASEKAPARLTEQLLTAPGKRPLFILLDGTWPEARKMFNKSPYLDALPVLAVRPESLSTYGMRVAPKEHQLCTAEVAACVLEVAGEAQAGLGLQLWFNLFSSRYMAGRVNRWPGEEDAVLQQALVPFLNPMRENDENRESTLD</sequence>
<dbReference type="PANTHER" id="PTHR21392:SF1">
    <property type="entry name" value="TRNA-URIDINE AMINOCARBOXYPROPYLTRANSFERASE"/>
    <property type="match status" value="1"/>
</dbReference>
<dbReference type="EC" id="2.5.1.25" evidence="1"/>
<protein>
    <recommendedName>
        <fullName evidence="1">tRNA-uridine aminocarboxypropyltransferase</fullName>
        <ecNumber evidence="1">2.5.1.25</ecNumber>
    </recommendedName>
</protein>
<organism evidence="6 7">
    <name type="scientific">Aeromonas molluscorum 848</name>
    <dbReference type="NCBI Taxonomy" id="1268236"/>
    <lineage>
        <taxon>Bacteria</taxon>
        <taxon>Pseudomonadati</taxon>
        <taxon>Pseudomonadota</taxon>
        <taxon>Gammaproteobacteria</taxon>
        <taxon>Aeromonadales</taxon>
        <taxon>Aeromonadaceae</taxon>
        <taxon>Aeromonas</taxon>
    </lineage>
</organism>
<accession>R1H569</accession>
<keyword evidence="3" id="KW-0949">S-adenosyl-L-methionine</keyword>
<evidence type="ECO:0000256" key="2">
    <source>
        <dbReference type="ARBA" id="ARBA00022679"/>
    </source>
</evidence>
<dbReference type="SMART" id="SM01144">
    <property type="entry name" value="DTW"/>
    <property type="match status" value="1"/>
</dbReference>
<dbReference type="PANTHER" id="PTHR21392">
    <property type="entry name" value="TRNA-URIDINE AMINOCARBOXYPROPYLTRANSFERASE 2"/>
    <property type="match status" value="1"/>
</dbReference>
<evidence type="ECO:0000259" key="5">
    <source>
        <dbReference type="SMART" id="SM01144"/>
    </source>
</evidence>
<dbReference type="Proteomes" id="UP000013526">
    <property type="component" value="Unassembled WGS sequence"/>
</dbReference>
<dbReference type="GO" id="GO:0008033">
    <property type="term" value="P:tRNA processing"/>
    <property type="evidence" value="ECO:0007669"/>
    <property type="project" value="UniProtKB-KW"/>
</dbReference>
<evidence type="ECO:0000256" key="3">
    <source>
        <dbReference type="ARBA" id="ARBA00022691"/>
    </source>
</evidence>
<evidence type="ECO:0000313" key="7">
    <source>
        <dbReference type="Proteomes" id="UP000013526"/>
    </source>
</evidence>
<feature type="domain" description="DTW" evidence="5">
    <location>
        <begin position="53"/>
        <end position="246"/>
    </location>
</feature>
<comment type="caution">
    <text evidence="6">The sequence shown here is derived from an EMBL/GenBank/DDBJ whole genome shotgun (WGS) entry which is preliminary data.</text>
</comment>
<dbReference type="Pfam" id="PF03942">
    <property type="entry name" value="DTW"/>
    <property type="match status" value="1"/>
</dbReference>
<keyword evidence="2" id="KW-0808">Transferase</keyword>
<evidence type="ECO:0000313" key="6">
    <source>
        <dbReference type="EMBL" id="EOD53639.1"/>
    </source>
</evidence>
<evidence type="ECO:0000256" key="1">
    <source>
        <dbReference type="ARBA" id="ARBA00012386"/>
    </source>
</evidence>
<gene>
    <name evidence="6" type="ORF">G113_18519</name>
</gene>
<dbReference type="GO" id="GO:0016432">
    <property type="term" value="F:tRNA-uridine aminocarboxypropyltransferase activity"/>
    <property type="evidence" value="ECO:0007669"/>
    <property type="project" value="UniProtKB-EC"/>
</dbReference>
<reference evidence="6 7" key="1">
    <citation type="journal article" date="2013" name="Genome Announc.">
        <title>Draft Genome Sequence of Aeromonas molluscorum Strain 848TT, Isolated from Bivalve Molluscs.</title>
        <authorList>
            <person name="Spataro N."/>
            <person name="Farfan M."/>
            <person name="Albarral V."/>
            <person name="Sanglas A."/>
            <person name="Loren J.G."/>
            <person name="Fuste M.C."/>
            <person name="Bosch E."/>
        </authorList>
    </citation>
    <scope>NUCLEOTIDE SEQUENCE [LARGE SCALE GENOMIC DNA]</scope>
    <source>
        <strain evidence="6 7">848</strain>
    </source>
</reference>
<name>R1H569_9GAMM</name>
<evidence type="ECO:0000256" key="4">
    <source>
        <dbReference type="ARBA" id="ARBA00022694"/>
    </source>
</evidence>
<dbReference type="AlphaFoldDB" id="R1H569"/>
<keyword evidence="7" id="KW-1185">Reference proteome</keyword>
<dbReference type="EMBL" id="AQGQ01000190">
    <property type="protein sequence ID" value="EOD53639.1"/>
    <property type="molecule type" value="Genomic_DNA"/>
</dbReference>
<proteinExistence type="predicted"/>
<keyword evidence="4" id="KW-0819">tRNA processing</keyword>